<dbReference type="FunFam" id="3.40.140.10:FF:000002">
    <property type="entry name" value="Pre-mRNA-processing-splicing factor 8"/>
    <property type="match status" value="1"/>
</dbReference>
<dbReference type="Pfam" id="PF08084">
    <property type="entry name" value="PROCT"/>
    <property type="match status" value="1"/>
</dbReference>
<reference evidence="2" key="1">
    <citation type="submission" date="2025-08" db="UniProtKB">
        <authorList>
            <consortium name="Ensembl"/>
        </authorList>
    </citation>
    <scope>IDENTIFICATION</scope>
</reference>
<dbReference type="Gene3D" id="3.40.140.10">
    <property type="entry name" value="Cytidine Deaminase, domain 2"/>
    <property type="match status" value="1"/>
</dbReference>
<dbReference type="GO" id="GO:0017070">
    <property type="term" value="F:U6 snRNA binding"/>
    <property type="evidence" value="ECO:0007669"/>
    <property type="project" value="TreeGrafter"/>
</dbReference>
<organism evidence="2 3">
    <name type="scientific">Piliocolobus tephrosceles</name>
    <name type="common">Ugandan red Colobus</name>
    <dbReference type="NCBI Taxonomy" id="591936"/>
    <lineage>
        <taxon>Eukaryota</taxon>
        <taxon>Metazoa</taxon>
        <taxon>Chordata</taxon>
        <taxon>Craniata</taxon>
        <taxon>Vertebrata</taxon>
        <taxon>Euteleostomi</taxon>
        <taxon>Mammalia</taxon>
        <taxon>Eutheria</taxon>
        <taxon>Euarchontoglires</taxon>
        <taxon>Primates</taxon>
        <taxon>Haplorrhini</taxon>
        <taxon>Catarrhini</taxon>
        <taxon>Cercopithecidae</taxon>
        <taxon>Colobinae</taxon>
        <taxon>Piliocolobus</taxon>
    </lineage>
</organism>
<dbReference type="GO" id="GO:0005682">
    <property type="term" value="C:U5 snRNP"/>
    <property type="evidence" value="ECO:0007669"/>
    <property type="project" value="TreeGrafter"/>
</dbReference>
<dbReference type="PANTHER" id="PTHR11140:SF0">
    <property type="entry name" value="PRE-MRNA-PROCESSING-SPLICING FACTOR 8"/>
    <property type="match status" value="1"/>
</dbReference>
<dbReference type="GO" id="GO:0071013">
    <property type="term" value="C:catalytic step 2 spliceosome"/>
    <property type="evidence" value="ECO:0007669"/>
    <property type="project" value="TreeGrafter"/>
</dbReference>
<dbReference type="InterPro" id="IPR012984">
    <property type="entry name" value="PROCT"/>
</dbReference>
<dbReference type="Ensembl" id="ENSPTET00000037048.1">
    <property type="protein sequence ID" value="ENSPTEP00000026320.1"/>
    <property type="gene ID" value="ENSPTEG00000026408.1"/>
</dbReference>
<dbReference type="GO" id="GO:0030623">
    <property type="term" value="F:U5 snRNA binding"/>
    <property type="evidence" value="ECO:0007669"/>
    <property type="project" value="TreeGrafter"/>
</dbReference>
<accession>A0A8C9LSU7</accession>
<dbReference type="GO" id="GO:0030620">
    <property type="term" value="F:U2 snRNA binding"/>
    <property type="evidence" value="ECO:0007669"/>
    <property type="project" value="TreeGrafter"/>
</dbReference>
<keyword evidence="3" id="KW-1185">Reference proteome</keyword>
<evidence type="ECO:0000313" key="3">
    <source>
        <dbReference type="Proteomes" id="UP000694416"/>
    </source>
</evidence>
<evidence type="ECO:0000313" key="2">
    <source>
        <dbReference type="Ensembl" id="ENSPTEP00000026320.1"/>
    </source>
</evidence>
<reference evidence="2" key="2">
    <citation type="submission" date="2025-09" db="UniProtKB">
        <authorList>
            <consortium name="Ensembl"/>
        </authorList>
    </citation>
    <scope>IDENTIFICATION</scope>
</reference>
<evidence type="ECO:0000259" key="1">
    <source>
        <dbReference type="Pfam" id="PF08084"/>
    </source>
</evidence>
<dbReference type="PANTHER" id="PTHR11140">
    <property type="entry name" value="PRE-MRNA SPLICING FACTOR PRP8"/>
    <property type="match status" value="1"/>
</dbReference>
<dbReference type="GO" id="GO:0097157">
    <property type="term" value="F:pre-mRNA intronic binding"/>
    <property type="evidence" value="ECO:0007669"/>
    <property type="project" value="TreeGrafter"/>
</dbReference>
<dbReference type="GO" id="GO:0030619">
    <property type="term" value="F:U1 snRNA binding"/>
    <property type="evidence" value="ECO:0007669"/>
    <property type="project" value="TreeGrafter"/>
</dbReference>
<name>A0A8C9LSU7_9PRIM</name>
<sequence>MEITPPSIQRQQIAELEKSSIQNIEQQMKVTTSKTVNKLGTEIIVSTLSPHEQQIFTTKTDWKIRYLSNNSLLFRTKNIFVNNTNLVRNVTHDNGTNSSTKNLLEKFICISDLKIQVGGFIYGSSPPDNAYVKEIKCILIPPQIGNYQSVTLSTHMPSNKYLHNLEILGWIHTQTTNCSSRDKEKRENESNTNNDDDDLTNNLKYKNVWDKNKSIILTCSFTPGSCTINAFKLTDEGYNLYAYANANNLYEQVQVLLSNVFVGFFLLPDDGIWNYNLMGIKFSNNLKYTAQLDIPKPFYADIHRPNHFLQFAMLEQHEGDEADVETSFI</sequence>
<protein>
    <recommendedName>
        <fullName evidence="1">PROCT domain-containing protein</fullName>
    </recommendedName>
</protein>
<dbReference type="Proteomes" id="UP000694416">
    <property type="component" value="Unplaced"/>
</dbReference>
<dbReference type="AlphaFoldDB" id="A0A8C9LSU7"/>
<dbReference type="InterPro" id="IPR027652">
    <property type="entry name" value="PRP8"/>
</dbReference>
<dbReference type="CDD" id="cd08056">
    <property type="entry name" value="MPN_PRP8"/>
    <property type="match status" value="1"/>
</dbReference>
<dbReference type="GO" id="GO:0000244">
    <property type="term" value="P:spliceosomal tri-snRNP complex assembly"/>
    <property type="evidence" value="ECO:0007669"/>
    <property type="project" value="TreeGrafter"/>
</dbReference>
<feature type="domain" description="PROCT" evidence="1">
    <location>
        <begin position="215"/>
        <end position="325"/>
    </location>
</feature>
<proteinExistence type="predicted"/>